<keyword evidence="13" id="KW-1185">Reference proteome</keyword>
<dbReference type="InterPro" id="IPR009057">
    <property type="entry name" value="Homeodomain-like_sf"/>
</dbReference>
<dbReference type="GO" id="GO:0012505">
    <property type="term" value="C:endomembrane system"/>
    <property type="evidence" value="ECO:0007669"/>
    <property type="project" value="UniProtKB-SubCell"/>
</dbReference>
<evidence type="ECO:0000313" key="13">
    <source>
        <dbReference type="Proteomes" id="UP000887568"/>
    </source>
</evidence>
<dbReference type="PROSITE" id="PS51293">
    <property type="entry name" value="SANT"/>
    <property type="match status" value="1"/>
</dbReference>
<feature type="transmembrane region" description="Helical" evidence="7">
    <location>
        <begin position="141"/>
        <end position="162"/>
    </location>
</feature>
<dbReference type="CDD" id="cd06257">
    <property type="entry name" value="DnaJ"/>
    <property type="match status" value="1"/>
</dbReference>
<dbReference type="Gene3D" id="1.10.287.110">
    <property type="entry name" value="DnaJ domain"/>
    <property type="match status" value="1"/>
</dbReference>
<feature type="compositionally biased region" description="Polar residues" evidence="6">
    <location>
        <begin position="441"/>
        <end position="452"/>
    </location>
</feature>
<dbReference type="EnsemblMetazoa" id="XM_038222772.1">
    <property type="protein sequence ID" value="XP_038078700.1"/>
    <property type="gene ID" value="LOC119746017"/>
</dbReference>
<feature type="compositionally biased region" description="Acidic residues" evidence="6">
    <location>
        <begin position="265"/>
        <end position="275"/>
    </location>
</feature>
<evidence type="ECO:0000259" key="10">
    <source>
        <dbReference type="PROSITE" id="PS50090"/>
    </source>
</evidence>
<dbReference type="FunFam" id="1.10.10.60:FF:000416">
    <property type="entry name" value="Myb family transcription factor"/>
    <property type="match status" value="1"/>
</dbReference>
<dbReference type="Pfam" id="PF00249">
    <property type="entry name" value="Myb_DNA-binding"/>
    <property type="match status" value="1"/>
</dbReference>
<dbReference type="PANTHER" id="PTHR44653">
    <property type="entry name" value="DNAJ HOMOLOG SUBFAMILY C MEMBER 1"/>
    <property type="match status" value="1"/>
</dbReference>
<dbReference type="SMART" id="SM00271">
    <property type="entry name" value="DnaJ"/>
    <property type="match status" value="1"/>
</dbReference>
<protein>
    <recommendedName>
        <fullName evidence="14">DnaJ homolog subfamily C member 1</fullName>
    </recommendedName>
</protein>
<dbReference type="RefSeq" id="XP_038078700.1">
    <property type="nucleotide sequence ID" value="XM_038222772.1"/>
</dbReference>
<accession>A0A914BRV9</accession>
<evidence type="ECO:0000256" key="6">
    <source>
        <dbReference type="SAM" id="MobiDB-lite"/>
    </source>
</evidence>
<evidence type="ECO:0000313" key="12">
    <source>
        <dbReference type="EnsemblMetazoa" id="XP_038078700.1"/>
    </source>
</evidence>
<dbReference type="Pfam" id="PF23082">
    <property type="entry name" value="Myb_DNA-binding_2"/>
    <property type="match status" value="1"/>
</dbReference>
<feature type="compositionally biased region" description="Low complexity" evidence="6">
    <location>
        <begin position="188"/>
        <end position="197"/>
    </location>
</feature>
<dbReference type="Proteomes" id="UP000887568">
    <property type="component" value="Unplaced"/>
</dbReference>
<feature type="domain" description="Myb-like" evidence="10">
    <location>
        <begin position="479"/>
        <end position="527"/>
    </location>
</feature>
<evidence type="ECO:0000256" key="3">
    <source>
        <dbReference type="ARBA" id="ARBA00022989"/>
    </source>
</evidence>
<feature type="signal peptide" evidence="8">
    <location>
        <begin position="1"/>
        <end position="34"/>
    </location>
</feature>
<dbReference type="InterPro" id="IPR001623">
    <property type="entry name" value="DnaJ_domain"/>
</dbReference>
<dbReference type="PROSITE" id="PS50076">
    <property type="entry name" value="DNAJ_2"/>
    <property type="match status" value="1"/>
</dbReference>
<proteinExistence type="predicted"/>
<feature type="compositionally biased region" description="Low complexity" evidence="6">
    <location>
        <begin position="292"/>
        <end position="308"/>
    </location>
</feature>
<dbReference type="SUPFAM" id="SSF46689">
    <property type="entry name" value="Homeodomain-like"/>
    <property type="match status" value="2"/>
</dbReference>
<evidence type="ECO:0000259" key="11">
    <source>
        <dbReference type="PROSITE" id="PS51293"/>
    </source>
</evidence>
<dbReference type="PANTHER" id="PTHR44653:SF2">
    <property type="entry name" value="DNAJ HOMOLOG SUBFAMILY C MEMBER 1"/>
    <property type="match status" value="1"/>
</dbReference>
<dbReference type="CTD" id="64215"/>
<evidence type="ECO:0000256" key="2">
    <source>
        <dbReference type="ARBA" id="ARBA00022729"/>
    </source>
</evidence>
<dbReference type="PRINTS" id="PR00625">
    <property type="entry name" value="JDOMAIN"/>
</dbReference>
<evidence type="ECO:0000256" key="5">
    <source>
        <dbReference type="ARBA" id="ARBA00037847"/>
    </source>
</evidence>
<dbReference type="InterPro" id="IPR036869">
    <property type="entry name" value="J_dom_sf"/>
</dbReference>
<feature type="region of interest" description="Disordered" evidence="6">
    <location>
        <begin position="393"/>
        <end position="483"/>
    </location>
</feature>
<feature type="domain" description="J" evidence="9">
    <location>
        <begin position="52"/>
        <end position="116"/>
    </location>
</feature>
<dbReference type="Pfam" id="PF00226">
    <property type="entry name" value="DnaJ"/>
    <property type="match status" value="1"/>
</dbReference>
<dbReference type="InterPro" id="IPR017884">
    <property type="entry name" value="SANT_dom"/>
</dbReference>
<sequence length="544" mass="61791">MSLSRRRVHFFSQFQTLILTLLLFLFCFVSNVKAWDNEDFELFDLVEDVQLNFYDVLGVEKTASAAEIRKAYRKQSLLFHPDKNKEDEAEEKFRQLVAVAEVLRDTDMRERYDQILEHGLPNWREPAFYYRRVRKMGLLEMAVLLFIIITVGHYVVLWSIYWERLLDLEAIIPKKKRDKKSKKAGRQPATTSATTPTDADENAPQDPALDDPLRPTKPQLADALPCKLYRLLFTTAVSVPSMLKQAKLELEMWRERRKLEAELAAQEEEEEDGEEGGVKKVKKRRRVDPTVYEYEPSTTTPVTYTPQETTDDNSSKISNIKSGDWTQDDVTRLIRAMTKYPGGTAARWDKIAEEISRPVDEVTKKAKQIKSGGFVVSVDASAQGITGAVKHAVTSKTGKKFTDDDITTQDLTTSDPDDSHKENHGKHKPTKPPKTAERTLLISQTSGNGNLESQRDETEGENAENAGTEQDVLSPGGAGSWSQRQQKIFEKALTVYGKGVAERWEKIADAVPGKRKEECILRYKELVETIRRKKQGNAGPPPER</sequence>
<dbReference type="PROSITE" id="PS50090">
    <property type="entry name" value="MYB_LIKE"/>
    <property type="match status" value="1"/>
</dbReference>
<dbReference type="SMART" id="SM00717">
    <property type="entry name" value="SANT"/>
    <property type="match status" value="2"/>
</dbReference>
<keyword evidence="2 8" id="KW-0732">Signal</keyword>
<dbReference type="AlphaFoldDB" id="A0A914BRV9"/>
<dbReference type="CDD" id="cd00167">
    <property type="entry name" value="SANT"/>
    <property type="match status" value="2"/>
</dbReference>
<dbReference type="SUPFAM" id="SSF46565">
    <property type="entry name" value="Chaperone J-domain"/>
    <property type="match status" value="1"/>
</dbReference>
<dbReference type="InterPro" id="IPR001005">
    <property type="entry name" value="SANT/Myb"/>
</dbReference>
<keyword evidence="4 7" id="KW-0472">Membrane</keyword>
<reference evidence="12" key="1">
    <citation type="submission" date="2022-11" db="UniProtKB">
        <authorList>
            <consortium name="EnsemblMetazoa"/>
        </authorList>
    </citation>
    <scope>IDENTIFICATION</scope>
</reference>
<dbReference type="InterPro" id="IPR052606">
    <property type="entry name" value="DnaJ_domain_protein"/>
</dbReference>
<dbReference type="OrthoDB" id="10250354at2759"/>
<evidence type="ECO:0000256" key="7">
    <source>
        <dbReference type="SAM" id="Phobius"/>
    </source>
</evidence>
<evidence type="ECO:0000256" key="8">
    <source>
        <dbReference type="SAM" id="SignalP"/>
    </source>
</evidence>
<keyword evidence="3 7" id="KW-1133">Transmembrane helix</keyword>
<evidence type="ECO:0000259" key="9">
    <source>
        <dbReference type="PROSITE" id="PS50076"/>
    </source>
</evidence>
<feature type="region of interest" description="Disordered" evidence="6">
    <location>
        <begin position="264"/>
        <end position="321"/>
    </location>
</feature>
<dbReference type="Gene3D" id="1.10.10.60">
    <property type="entry name" value="Homeodomain-like"/>
    <property type="match status" value="2"/>
</dbReference>
<feature type="region of interest" description="Disordered" evidence="6">
    <location>
        <begin position="177"/>
        <end position="217"/>
    </location>
</feature>
<keyword evidence="1 7" id="KW-0812">Transmembrane</keyword>
<comment type="subcellular location">
    <subcellularLocation>
        <location evidence="5">Endomembrane system</location>
        <topology evidence="5">Single-pass membrane protein</topology>
    </subcellularLocation>
</comment>
<evidence type="ECO:0008006" key="14">
    <source>
        <dbReference type="Google" id="ProtNLM"/>
    </source>
</evidence>
<dbReference type="GeneID" id="119746017"/>
<evidence type="ECO:0000256" key="1">
    <source>
        <dbReference type="ARBA" id="ARBA00022692"/>
    </source>
</evidence>
<feature type="domain" description="SANT" evidence="11">
    <location>
        <begin position="476"/>
        <end position="531"/>
    </location>
</feature>
<name>A0A914BRV9_PATMI</name>
<organism evidence="12 13">
    <name type="scientific">Patiria miniata</name>
    <name type="common">Bat star</name>
    <name type="synonym">Asterina miniata</name>
    <dbReference type="NCBI Taxonomy" id="46514"/>
    <lineage>
        <taxon>Eukaryota</taxon>
        <taxon>Metazoa</taxon>
        <taxon>Echinodermata</taxon>
        <taxon>Eleutherozoa</taxon>
        <taxon>Asterozoa</taxon>
        <taxon>Asteroidea</taxon>
        <taxon>Valvatacea</taxon>
        <taxon>Valvatida</taxon>
        <taxon>Asterinidae</taxon>
        <taxon>Patiria</taxon>
    </lineage>
</organism>
<feature type="chain" id="PRO_5037272143" description="DnaJ homolog subfamily C member 1" evidence="8">
    <location>
        <begin position="35"/>
        <end position="544"/>
    </location>
</feature>
<evidence type="ECO:0000256" key="4">
    <source>
        <dbReference type="ARBA" id="ARBA00023136"/>
    </source>
</evidence>
<dbReference type="OMA" id="AAYWERK"/>